<organism evidence="1 2">
    <name type="scientific">Zymobacter palmae</name>
    <dbReference type="NCBI Taxonomy" id="33074"/>
    <lineage>
        <taxon>Bacteria</taxon>
        <taxon>Pseudomonadati</taxon>
        <taxon>Pseudomonadota</taxon>
        <taxon>Gammaproteobacteria</taxon>
        <taxon>Oceanospirillales</taxon>
        <taxon>Halomonadaceae</taxon>
        <taxon>Zymobacter group</taxon>
        <taxon>Zymobacter</taxon>
    </lineage>
</organism>
<proteinExistence type="predicted"/>
<keyword evidence="2" id="KW-1185">Reference proteome</keyword>
<reference evidence="1 2" key="1">
    <citation type="submission" date="2018-09" db="EMBL/GenBank/DDBJ databases">
        <title>Zymobacter palmae IAM14233 (=T109) whole genome analysis.</title>
        <authorList>
            <person name="Yanase H."/>
        </authorList>
    </citation>
    <scope>NUCLEOTIDE SEQUENCE [LARGE SCALE GENOMIC DNA]</scope>
    <source>
        <strain evidence="1 2">IAM14233</strain>
    </source>
</reference>
<dbReference type="KEGG" id="zpl:ZBT109_0052"/>
<protein>
    <submittedName>
        <fullName evidence="1">Uncharacterized protein</fullName>
    </submittedName>
</protein>
<dbReference type="AlphaFoldDB" id="A0A348HB50"/>
<evidence type="ECO:0000313" key="2">
    <source>
        <dbReference type="Proteomes" id="UP000267342"/>
    </source>
</evidence>
<evidence type="ECO:0000313" key="1">
    <source>
        <dbReference type="EMBL" id="BBG28852.1"/>
    </source>
</evidence>
<gene>
    <name evidence="1" type="ORF">ZBT109_0052</name>
</gene>
<dbReference type="EMBL" id="AP018933">
    <property type="protein sequence ID" value="BBG28852.1"/>
    <property type="molecule type" value="Genomic_DNA"/>
</dbReference>
<sequence length="37" mass="4176">MAGIFSLKQVSHIEAFQRENRDMASGYKRFMPSAVTA</sequence>
<dbReference type="Proteomes" id="UP000267342">
    <property type="component" value="Chromosome"/>
</dbReference>
<name>A0A348HB50_9GAMM</name>
<accession>A0A348HB50</accession>